<accession>A0ABN3V6T2</accession>
<organism evidence="1 2">
    <name type="scientific">Saccharopolyspora taberi</name>
    <dbReference type="NCBI Taxonomy" id="60895"/>
    <lineage>
        <taxon>Bacteria</taxon>
        <taxon>Bacillati</taxon>
        <taxon>Actinomycetota</taxon>
        <taxon>Actinomycetes</taxon>
        <taxon>Pseudonocardiales</taxon>
        <taxon>Pseudonocardiaceae</taxon>
        <taxon>Saccharopolyspora</taxon>
    </lineage>
</organism>
<proteinExistence type="predicted"/>
<keyword evidence="2" id="KW-1185">Reference proteome</keyword>
<evidence type="ECO:0000313" key="1">
    <source>
        <dbReference type="EMBL" id="GAA2779581.1"/>
    </source>
</evidence>
<gene>
    <name evidence="1" type="ORF">GCM10010470_11610</name>
</gene>
<evidence type="ECO:0008006" key="3">
    <source>
        <dbReference type="Google" id="ProtNLM"/>
    </source>
</evidence>
<dbReference type="Proteomes" id="UP001500979">
    <property type="component" value="Unassembled WGS sequence"/>
</dbReference>
<comment type="caution">
    <text evidence="1">The sequence shown here is derived from an EMBL/GenBank/DDBJ whole genome shotgun (WGS) entry which is preliminary data.</text>
</comment>
<dbReference type="RefSeq" id="WP_344678354.1">
    <property type="nucleotide sequence ID" value="NZ_BAAAUX010000005.1"/>
</dbReference>
<sequence length="122" mass="13423">MTAPPPPPGPGGGPGRTITVNRDNVLEVRKVILQAAEAARGRLRSLKSNLMITRPADDKISTAAAATWNANLLTNTDSHFTRLMQYVDKVEDLGRQVEEAAKQYGYTEDEIMASFQQKDPNR</sequence>
<name>A0ABN3V6T2_9PSEU</name>
<evidence type="ECO:0000313" key="2">
    <source>
        <dbReference type="Proteomes" id="UP001500979"/>
    </source>
</evidence>
<protein>
    <recommendedName>
        <fullName evidence="3">PE domain-containing protein</fullName>
    </recommendedName>
</protein>
<reference evidence="1 2" key="1">
    <citation type="journal article" date="2019" name="Int. J. Syst. Evol. Microbiol.">
        <title>The Global Catalogue of Microorganisms (GCM) 10K type strain sequencing project: providing services to taxonomists for standard genome sequencing and annotation.</title>
        <authorList>
            <consortium name="The Broad Institute Genomics Platform"/>
            <consortium name="The Broad Institute Genome Sequencing Center for Infectious Disease"/>
            <person name="Wu L."/>
            <person name="Ma J."/>
        </authorList>
    </citation>
    <scope>NUCLEOTIDE SEQUENCE [LARGE SCALE GENOMIC DNA]</scope>
    <source>
        <strain evidence="1 2">JCM 9383</strain>
    </source>
</reference>
<dbReference type="EMBL" id="BAAAUX010000005">
    <property type="protein sequence ID" value="GAA2779581.1"/>
    <property type="molecule type" value="Genomic_DNA"/>
</dbReference>